<feature type="compositionally biased region" description="Polar residues" evidence="1">
    <location>
        <begin position="18"/>
        <end position="27"/>
    </location>
</feature>
<feature type="non-terminal residue" evidence="3">
    <location>
        <position position="1"/>
    </location>
</feature>
<evidence type="ECO:0000313" key="3">
    <source>
        <dbReference type="EMBL" id="KAF4072147.1"/>
    </source>
</evidence>
<keyword evidence="4" id="KW-1185">Reference proteome</keyword>
<keyword evidence="2" id="KW-1133">Transmembrane helix</keyword>
<dbReference type="Proteomes" id="UP000593565">
    <property type="component" value="Unassembled WGS sequence"/>
</dbReference>
<accession>A0A7J5ZR77</accession>
<sequence>GYRRNGPTAGTHDKKVTPSPTATQARSGQPRARHNTSWKDRHGGAEPPTQYRPAIGESVGRIPPLRRWGKSIRERSSAHARKSTNSQTTCASFCCIKVFRPQTRQYNSSNLSLSLSFSLILFLKVWVWTKTTAGKISQEGG</sequence>
<evidence type="ECO:0000256" key="2">
    <source>
        <dbReference type="SAM" id="Phobius"/>
    </source>
</evidence>
<reference evidence="3 4" key="1">
    <citation type="submission" date="2020-02" db="EMBL/GenBank/DDBJ databases">
        <title>A chromosome-scale genome assembly of the black bullhead catfish (Ameiurus melas).</title>
        <authorList>
            <person name="Wen M."/>
            <person name="Zham M."/>
            <person name="Cabau C."/>
            <person name="Klopp C."/>
            <person name="Donnadieu C."/>
            <person name="Roques C."/>
            <person name="Bouchez O."/>
            <person name="Lampietro C."/>
            <person name="Jouanno E."/>
            <person name="Herpin A."/>
            <person name="Louis A."/>
            <person name="Berthelot C."/>
            <person name="Parey E."/>
            <person name="Roest-Crollius H."/>
            <person name="Braasch I."/>
            <person name="Postlethwait J."/>
            <person name="Robinson-Rechavi M."/>
            <person name="Echchiki A."/>
            <person name="Begum T."/>
            <person name="Montfort J."/>
            <person name="Schartl M."/>
            <person name="Bobe J."/>
            <person name="Guiguen Y."/>
        </authorList>
    </citation>
    <scope>NUCLEOTIDE SEQUENCE [LARGE SCALE GENOMIC DNA]</scope>
    <source>
        <strain evidence="3">M_S1</strain>
        <tissue evidence="3">Blood</tissue>
    </source>
</reference>
<proteinExistence type="predicted"/>
<organism evidence="3 4">
    <name type="scientific">Ameiurus melas</name>
    <name type="common">Black bullhead</name>
    <name type="synonym">Silurus melas</name>
    <dbReference type="NCBI Taxonomy" id="219545"/>
    <lineage>
        <taxon>Eukaryota</taxon>
        <taxon>Metazoa</taxon>
        <taxon>Chordata</taxon>
        <taxon>Craniata</taxon>
        <taxon>Vertebrata</taxon>
        <taxon>Euteleostomi</taxon>
        <taxon>Actinopterygii</taxon>
        <taxon>Neopterygii</taxon>
        <taxon>Teleostei</taxon>
        <taxon>Ostariophysi</taxon>
        <taxon>Siluriformes</taxon>
        <taxon>Ictaluridae</taxon>
        <taxon>Ameiurus</taxon>
    </lineage>
</organism>
<feature type="region of interest" description="Disordered" evidence="1">
    <location>
        <begin position="1"/>
        <end position="88"/>
    </location>
</feature>
<dbReference type="EMBL" id="JAAGNN010000025">
    <property type="protein sequence ID" value="KAF4072147.1"/>
    <property type="molecule type" value="Genomic_DNA"/>
</dbReference>
<comment type="caution">
    <text evidence="3">The sequence shown here is derived from an EMBL/GenBank/DDBJ whole genome shotgun (WGS) entry which is preliminary data.</text>
</comment>
<evidence type="ECO:0000256" key="1">
    <source>
        <dbReference type="SAM" id="MobiDB-lite"/>
    </source>
</evidence>
<feature type="transmembrane region" description="Helical" evidence="2">
    <location>
        <begin position="110"/>
        <end position="129"/>
    </location>
</feature>
<evidence type="ECO:0000313" key="4">
    <source>
        <dbReference type="Proteomes" id="UP000593565"/>
    </source>
</evidence>
<keyword evidence="2" id="KW-0812">Transmembrane</keyword>
<protein>
    <submittedName>
        <fullName evidence="3">Uncharacterized protein</fullName>
    </submittedName>
</protein>
<gene>
    <name evidence="3" type="ORF">AMELA_G00259830</name>
</gene>
<dbReference type="AlphaFoldDB" id="A0A7J5ZR77"/>
<name>A0A7J5ZR77_AMEME</name>
<keyword evidence="2" id="KW-0472">Membrane</keyword>